<gene>
    <name evidence="4" type="ORF">ACFQ16_25195</name>
</gene>
<dbReference type="PANTHER" id="PTHR43639:SF1">
    <property type="entry name" value="SHORT-CHAIN DEHYDROGENASE_REDUCTASE FAMILY PROTEIN"/>
    <property type="match status" value="1"/>
</dbReference>
<evidence type="ECO:0000313" key="5">
    <source>
        <dbReference type="Proteomes" id="UP001597018"/>
    </source>
</evidence>
<dbReference type="SUPFAM" id="SSF51735">
    <property type="entry name" value="NAD(P)-binding Rossmann-fold domains"/>
    <property type="match status" value="1"/>
</dbReference>
<dbReference type="PANTHER" id="PTHR43639">
    <property type="entry name" value="OXIDOREDUCTASE, SHORT-CHAIN DEHYDROGENASE/REDUCTASE FAMILY (AFU_ORTHOLOGUE AFUA_5G02870)"/>
    <property type="match status" value="1"/>
</dbReference>
<dbReference type="InterPro" id="IPR057326">
    <property type="entry name" value="KR_dom"/>
</dbReference>
<proteinExistence type="inferred from homology"/>
<keyword evidence="5" id="KW-1185">Reference proteome</keyword>
<dbReference type="EMBL" id="JBHTIW010000028">
    <property type="protein sequence ID" value="MFD0923055.1"/>
    <property type="molecule type" value="Genomic_DNA"/>
</dbReference>
<evidence type="ECO:0000259" key="3">
    <source>
        <dbReference type="SMART" id="SM00822"/>
    </source>
</evidence>
<dbReference type="PRINTS" id="PR00081">
    <property type="entry name" value="GDHRDH"/>
</dbReference>
<reference evidence="5" key="1">
    <citation type="journal article" date="2019" name="Int. J. Syst. Evol. Microbiol.">
        <title>The Global Catalogue of Microorganisms (GCM) 10K type strain sequencing project: providing services to taxonomists for standard genome sequencing and annotation.</title>
        <authorList>
            <consortium name="The Broad Institute Genomics Platform"/>
            <consortium name="The Broad Institute Genome Sequencing Center for Infectious Disease"/>
            <person name="Wu L."/>
            <person name="Ma J."/>
        </authorList>
    </citation>
    <scope>NUCLEOTIDE SEQUENCE [LARGE SCALE GENOMIC DNA]</scope>
    <source>
        <strain evidence="5">CCUG 56401</strain>
    </source>
</reference>
<dbReference type="PROSITE" id="PS00061">
    <property type="entry name" value="ADH_SHORT"/>
    <property type="match status" value="1"/>
</dbReference>
<feature type="domain" description="Ketoreductase" evidence="3">
    <location>
        <begin position="10"/>
        <end position="187"/>
    </location>
</feature>
<dbReference type="SMART" id="SM00822">
    <property type="entry name" value="PKS_KR"/>
    <property type="match status" value="1"/>
</dbReference>
<dbReference type="CDD" id="cd05233">
    <property type="entry name" value="SDR_c"/>
    <property type="match status" value="1"/>
</dbReference>
<comment type="caution">
    <text evidence="4">The sequence shown here is derived from an EMBL/GenBank/DDBJ whole genome shotgun (WGS) entry which is preliminary data.</text>
</comment>
<evidence type="ECO:0000256" key="1">
    <source>
        <dbReference type="ARBA" id="ARBA00006484"/>
    </source>
</evidence>
<dbReference type="PRINTS" id="PR00080">
    <property type="entry name" value="SDRFAMILY"/>
</dbReference>
<dbReference type="Gene3D" id="3.40.50.720">
    <property type="entry name" value="NAD(P)-binding Rossmann-like Domain"/>
    <property type="match status" value="1"/>
</dbReference>
<evidence type="ECO:0000256" key="2">
    <source>
        <dbReference type="ARBA" id="ARBA00023002"/>
    </source>
</evidence>
<accession>A0ABW3G0M7</accession>
<comment type="similarity">
    <text evidence="1">Belongs to the short-chain dehydrogenases/reductases (SDR) family.</text>
</comment>
<protein>
    <submittedName>
        <fullName evidence="4">SDR family oxidoreductase</fullName>
    </submittedName>
</protein>
<dbReference type="Pfam" id="PF13561">
    <property type="entry name" value="adh_short_C2"/>
    <property type="match status" value="1"/>
</dbReference>
<dbReference type="NCBIfam" id="NF005893">
    <property type="entry name" value="PRK07856.1"/>
    <property type="match status" value="1"/>
</dbReference>
<keyword evidence="2" id="KW-0560">Oxidoreductase</keyword>
<evidence type="ECO:0000313" key="4">
    <source>
        <dbReference type="EMBL" id="MFD0923055.1"/>
    </source>
</evidence>
<dbReference type="InterPro" id="IPR020904">
    <property type="entry name" value="Sc_DH/Rdtase_CS"/>
</dbReference>
<sequence length="259" mass="26697">MAVEIDLSGRVVLVTGGTRGIGAGIAEVFLRAGAEVHVCGRRPPERMPEHAGRTARFASADVRDPEQVSALVDGIARESGRLDVLVNNAGGSPAADTASASIRFHHKVIELNLVAPLLVAQRALPLLADSSGSIVMISSVSARRPSPGTAAYGAAKAGLDNLTATLAQEFAPRVRVNSVTVGLVRAEDQPEHYGADADEMARVVPMGRLAEPADVGGACLFLASPLARHVTGSSVTVHGGGETSAYLTALRSEVDGGER</sequence>
<dbReference type="RefSeq" id="WP_263252066.1">
    <property type="nucleotide sequence ID" value="NZ_BAABLT010000021.1"/>
</dbReference>
<name>A0ABW3G0M7_9PSEU</name>
<dbReference type="InterPro" id="IPR002347">
    <property type="entry name" value="SDR_fam"/>
</dbReference>
<dbReference type="Proteomes" id="UP001597018">
    <property type="component" value="Unassembled WGS sequence"/>
</dbReference>
<organism evidence="4 5">
    <name type="scientific">Saccharopolyspora rosea</name>
    <dbReference type="NCBI Taxonomy" id="524884"/>
    <lineage>
        <taxon>Bacteria</taxon>
        <taxon>Bacillati</taxon>
        <taxon>Actinomycetota</taxon>
        <taxon>Actinomycetes</taxon>
        <taxon>Pseudonocardiales</taxon>
        <taxon>Pseudonocardiaceae</taxon>
        <taxon>Saccharopolyspora</taxon>
    </lineage>
</organism>
<dbReference type="InterPro" id="IPR036291">
    <property type="entry name" value="NAD(P)-bd_dom_sf"/>
</dbReference>